<evidence type="ECO:0000259" key="1">
    <source>
        <dbReference type="Pfam" id="PF07045"/>
    </source>
</evidence>
<dbReference type="EMBL" id="LPJX01000061">
    <property type="protein sequence ID" value="KWF59707.1"/>
    <property type="molecule type" value="Genomic_DNA"/>
</dbReference>
<accession>A0A132EV48</accession>
<gene>
    <name evidence="2" type="ORF">WT57_27265</name>
</gene>
<protein>
    <recommendedName>
        <fullName evidence="1">DUF1330 domain-containing protein</fullName>
    </recommendedName>
</protein>
<dbReference type="PANTHER" id="PTHR41521">
    <property type="match status" value="1"/>
</dbReference>
<dbReference type="Proteomes" id="UP000061512">
    <property type="component" value="Unassembled WGS sequence"/>
</dbReference>
<name>A0A132EV48_9BURK</name>
<evidence type="ECO:0000313" key="2">
    <source>
        <dbReference type="EMBL" id="KWF59707.1"/>
    </source>
</evidence>
<comment type="caution">
    <text evidence="2">The sequence shown here is derived from an EMBL/GenBank/DDBJ whole genome shotgun (WGS) entry which is preliminary data.</text>
</comment>
<dbReference type="AlphaFoldDB" id="A0A132EV48"/>
<dbReference type="RefSeq" id="WP_060300019.1">
    <property type="nucleotide sequence ID" value="NZ_LPJX01000061.1"/>
</dbReference>
<feature type="domain" description="DUF1330" evidence="1">
    <location>
        <begin position="2"/>
        <end position="95"/>
    </location>
</feature>
<evidence type="ECO:0000313" key="3">
    <source>
        <dbReference type="Proteomes" id="UP000061512"/>
    </source>
</evidence>
<proteinExistence type="predicted"/>
<organism evidence="2 3">
    <name type="scientific">Burkholderia pseudomultivorans</name>
    <dbReference type="NCBI Taxonomy" id="1207504"/>
    <lineage>
        <taxon>Bacteria</taxon>
        <taxon>Pseudomonadati</taxon>
        <taxon>Pseudomonadota</taxon>
        <taxon>Betaproteobacteria</taxon>
        <taxon>Burkholderiales</taxon>
        <taxon>Burkholderiaceae</taxon>
        <taxon>Burkholderia</taxon>
        <taxon>Burkholderia cepacia complex</taxon>
    </lineage>
</organism>
<dbReference type="PANTHER" id="PTHR41521:SF4">
    <property type="entry name" value="BLR0684 PROTEIN"/>
    <property type="match status" value="1"/>
</dbReference>
<dbReference type="InterPro" id="IPR010753">
    <property type="entry name" value="DUF1330"/>
</dbReference>
<dbReference type="Gene3D" id="3.30.70.100">
    <property type="match status" value="1"/>
</dbReference>
<reference evidence="2 3" key="1">
    <citation type="submission" date="2015-11" db="EMBL/GenBank/DDBJ databases">
        <title>Expanding the genomic diversity of Burkholderia species for the development of highly accurate diagnostics.</title>
        <authorList>
            <person name="Sahl J."/>
            <person name="Keim P."/>
            <person name="Wagner D."/>
        </authorList>
    </citation>
    <scope>NUCLEOTIDE SEQUENCE [LARGE SCALE GENOMIC DNA]</scope>
    <source>
        <strain evidence="2 3">MSMB574WGS</strain>
    </source>
</reference>
<dbReference type="Pfam" id="PF07045">
    <property type="entry name" value="DUF1330"/>
    <property type="match status" value="1"/>
</dbReference>
<sequence length="106" mass="11814">MTAYAIAHLHDVEMCDDIVEYLERIDGALAPFGGRFVIHGARPDVREGEWRGDLIAIAFADLDTARAWYTSDAYRAIQPLRARHASGPLILIDGVDAQHRATDILR</sequence>
<dbReference type="InterPro" id="IPR011008">
    <property type="entry name" value="Dimeric_a/b-barrel"/>
</dbReference>
<dbReference type="SUPFAM" id="SSF54909">
    <property type="entry name" value="Dimeric alpha+beta barrel"/>
    <property type="match status" value="1"/>
</dbReference>